<protein>
    <submittedName>
        <fullName evidence="1">Uncharacterized protein</fullName>
    </submittedName>
</protein>
<comment type="caution">
    <text evidence="1">The sequence shown here is derived from an EMBL/GenBank/DDBJ whole genome shotgun (WGS) entry which is preliminary data.</text>
</comment>
<evidence type="ECO:0000313" key="2">
    <source>
        <dbReference type="Proteomes" id="UP001374584"/>
    </source>
</evidence>
<sequence>MIAGDDFNDCISSGPVQEEMFWSFWSFFSLKQVPTTMVWRESVTQLGIDFTFGSLAGTHWPRLCSTKCCGRSFLVKINVLGLVGALQRLACMKAALARKAGISSRVSKRGSRHEMKKDSIVGKRLLLKHGGRHHPKSRAAGISKVFRDIRQRTSLQRFGGRPASTYKYSPTYSFTGKDIVDLPG</sequence>
<accession>A0AAN9NP99</accession>
<proteinExistence type="predicted"/>
<name>A0AAN9NP99_PHACN</name>
<dbReference type="AlphaFoldDB" id="A0AAN9NP99"/>
<keyword evidence="2" id="KW-1185">Reference proteome</keyword>
<evidence type="ECO:0000313" key="1">
    <source>
        <dbReference type="EMBL" id="KAK7373313.1"/>
    </source>
</evidence>
<reference evidence="1 2" key="1">
    <citation type="submission" date="2024-01" db="EMBL/GenBank/DDBJ databases">
        <title>The genomes of 5 underutilized Papilionoideae crops provide insights into root nodulation and disease resistanc.</title>
        <authorList>
            <person name="Jiang F."/>
        </authorList>
    </citation>
    <scope>NUCLEOTIDE SEQUENCE [LARGE SCALE GENOMIC DNA]</scope>
    <source>
        <strain evidence="1">JINMINGXINNONG_FW02</strain>
        <tissue evidence="1">Leaves</tissue>
    </source>
</reference>
<organism evidence="1 2">
    <name type="scientific">Phaseolus coccineus</name>
    <name type="common">Scarlet runner bean</name>
    <name type="synonym">Phaseolus multiflorus</name>
    <dbReference type="NCBI Taxonomy" id="3886"/>
    <lineage>
        <taxon>Eukaryota</taxon>
        <taxon>Viridiplantae</taxon>
        <taxon>Streptophyta</taxon>
        <taxon>Embryophyta</taxon>
        <taxon>Tracheophyta</taxon>
        <taxon>Spermatophyta</taxon>
        <taxon>Magnoliopsida</taxon>
        <taxon>eudicotyledons</taxon>
        <taxon>Gunneridae</taxon>
        <taxon>Pentapetalae</taxon>
        <taxon>rosids</taxon>
        <taxon>fabids</taxon>
        <taxon>Fabales</taxon>
        <taxon>Fabaceae</taxon>
        <taxon>Papilionoideae</taxon>
        <taxon>50 kb inversion clade</taxon>
        <taxon>NPAAA clade</taxon>
        <taxon>indigoferoid/millettioid clade</taxon>
        <taxon>Phaseoleae</taxon>
        <taxon>Phaseolus</taxon>
    </lineage>
</organism>
<gene>
    <name evidence="1" type="ORF">VNO80_06715</name>
</gene>
<dbReference type="EMBL" id="JAYMYR010000003">
    <property type="protein sequence ID" value="KAK7373313.1"/>
    <property type="molecule type" value="Genomic_DNA"/>
</dbReference>
<dbReference type="Proteomes" id="UP001374584">
    <property type="component" value="Unassembled WGS sequence"/>
</dbReference>